<accession>A0A4P6N0B4</accession>
<sequence length="114" mass="12295">MVPVALSMAVVVQLVVLYAPEVPGPPSPIPHSDKVVHAFVFALPVLVAGLGRRVWWPVVALLVAVHAPVSEVIQHVVLPRRSGDPWDVVADLVGVGLSSIGVLLVVRRLRRRRT</sequence>
<evidence type="ECO:0000313" key="2">
    <source>
        <dbReference type="EMBL" id="QBF47860.1"/>
    </source>
</evidence>
<name>A0A4P6N0B4_9MICO</name>
<keyword evidence="1" id="KW-0812">Transmembrane</keyword>
<feature type="transmembrane region" description="Helical" evidence="1">
    <location>
        <begin position="58"/>
        <end position="76"/>
    </location>
</feature>
<dbReference type="PANTHER" id="PTHR28008:SF1">
    <property type="entry name" value="DOMAIN PROTEIN, PUTATIVE (AFU_ORTHOLOGUE AFUA_3G10980)-RELATED"/>
    <property type="match status" value="1"/>
</dbReference>
<evidence type="ECO:0000313" key="3">
    <source>
        <dbReference type="Proteomes" id="UP000290408"/>
    </source>
</evidence>
<keyword evidence="1" id="KW-0472">Membrane</keyword>
<protein>
    <submittedName>
        <fullName evidence="2">VanZ family protein</fullName>
    </submittedName>
</protein>
<keyword evidence="3" id="KW-1185">Reference proteome</keyword>
<keyword evidence="1" id="KW-1133">Transmembrane helix</keyword>
<organism evidence="2 3">
    <name type="scientific">Janibacter limosus</name>
    <dbReference type="NCBI Taxonomy" id="53458"/>
    <lineage>
        <taxon>Bacteria</taxon>
        <taxon>Bacillati</taxon>
        <taxon>Actinomycetota</taxon>
        <taxon>Actinomycetes</taxon>
        <taxon>Micrococcales</taxon>
        <taxon>Intrasporangiaceae</taxon>
        <taxon>Janibacter</taxon>
    </lineage>
</organism>
<dbReference type="Proteomes" id="UP000290408">
    <property type="component" value="Chromosome"/>
</dbReference>
<dbReference type="PANTHER" id="PTHR28008">
    <property type="entry name" value="DOMAIN PROTEIN, PUTATIVE (AFU_ORTHOLOGUE AFUA_3G10980)-RELATED"/>
    <property type="match status" value="1"/>
</dbReference>
<feature type="transmembrane region" description="Helical" evidence="1">
    <location>
        <begin position="35"/>
        <end position="51"/>
    </location>
</feature>
<dbReference type="EMBL" id="CP036164">
    <property type="protein sequence ID" value="QBF47860.1"/>
    <property type="molecule type" value="Genomic_DNA"/>
</dbReference>
<proteinExistence type="predicted"/>
<feature type="transmembrane region" description="Helical" evidence="1">
    <location>
        <begin position="88"/>
        <end position="106"/>
    </location>
</feature>
<dbReference type="OrthoDB" id="3831062at2"/>
<dbReference type="KEGG" id="jli:EXU32_03550"/>
<reference evidence="2 3" key="1">
    <citation type="submission" date="2019-02" db="EMBL/GenBank/DDBJ databases">
        <title>Genomic data mining of an Antarctic deep-sea actinobacterium, Janibacterlimosus P3-3-X1.</title>
        <authorList>
            <person name="Liao L."/>
            <person name="Chen B."/>
        </authorList>
    </citation>
    <scope>NUCLEOTIDE SEQUENCE [LARGE SCALE GENOMIC DNA]</scope>
    <source>
        <strain evidence="2 3">P3-3-X1</strain>
    </source>
</reference>
<evidence type="ECO:0000256" key="1">
    <source>
        <dbReference type="SAM" id="Phobius"/>
    </source>
</evidence>
<gene>
    <name evidence="2" type="ORF">EXU32_03550</name>
</gene>
<dbReference type="AlphaFoldDB" id="A0A4P6N0B4"/>